<protein>
    <recommendedName>
        <fullName evidence="5">Lipoprotein SmpA/OmlA domain-containing protein</fullName>
    </recommendedName>
</protein>
<feature type="signal peptide" evidence="2">
    <location>
        <begin position="1"/>
        <end position="22"/>
    </location>
</feature>
<evidence type="ECO:0008006" key="5">
    <source>
        <dbReference type="Google" id="ProtNLM"/>
    </source>
</evidence>
<feature type="region of interest" description="Disordered" evidence="1">
    <location>
        <begin position="49"/>
        <end position="81"/>
    </location>
</feature>
<gene>
    <name evidence="3" type="ORF">FHS74_002483</name>
</gene>
<evidence type="ECO:0000256" key="1">
    <source>
        <dbReference type="SAM" id="MobiDB-lite"/>
    </source>
</evidence>
<accession>A0A7X0ECQ9</accession>
<name>A0A7X0ECQ9_9PROT</name>
<dbReference type="AlphaFoldDB" id="A0A7X0ECQ9"/>
<feature type="chain" id="PRO_5031431260" description="Lipoprotein SmpA/OmlA domain-containing protein" evidence="2">
    <location>
        <begin position="23"/>
        <end position="179"/>
    </location>
</feature>
<evidence type="ECO:0000256" key="2">
    <source>
        <dbReference type="SAM" id="SignalP"/>
    </source>
</evidence>
<evidence type="ECO:0000313" key="3">
    <source>
        <dbReference type="EMBL" id="MBB6251923.1"/>
    </source>
</evidence>
<organism evidence="3 4">
    <name type="scientific">Nitrospirillum iridis</name>
    <dbReference type="NCBI Taxonomy" id="765888"/>
    <lineage>
        <taxon>Bacteria</taxon>
        <taxon>Pseudomonadati</taxon>
        <taxon>Pseudomonadota</taxon>
        <taxon>Alphaproteobacteria</taxon>
        <taxon>Rhodospirillales</taxon>
        <taxon>Azospirillaceae</taxon>
        <taxon>Nitrospirillum</taxon>
    </lineage>
</organism>
<evidence type="ECO:0000313" key="4">
    <source>
        <dbReference type="Proteomes" id="UP000539175"/>
    </source>
</evidence>
<keyword evidence="4" id="KW-1185">Reference proteome</keyword>
<reference evidence="3 4" key="1">
    <citation type="submission" date="2020-08" db="EMBL/GenBank/DDBJ databases">
        <title>Genomic Encyclopedia of Type Strains, Phase IV (KMG-IV): sequencing the most valuable type-strain genomes for metagenomic binning, comparative biology and taxonomic classification.</title>
        <authorList>
            <person name="Goeker M."/>
        </authorList>
    </citation>
    <scope>NUCLEOTIDE SEQUENCE [LARGE SCALE GENOMIC DNA]</scope>
    <source>
        <strain evidence="3 4">DSM 22198</strain>
    </source>
</reference>
<sequence>MCAKLWQRAGLTGLMLLSGCTAWLPPWEQTKPIPPQKIAAARPAAARSKAPAVAAGDTATSTRVASARRPPSSAIPVTQTASPASAATTATLTVSEVDLVGMDESQLRALIGPPSSQQDLAPGKEWLYRHGACTVDLTLYPDIKTQAYRVLSYEVTSDNDIGDRKRHCLADLRAVAQAK</sequence>
<proteinExistence type="predicted"/>
<dbReference type="RefSeq" id="WP_184800798.1">
    <property type="nucleotide sequence ID" value="NZ_JACIIZ010000006.1"/>
</dbReference>
<dbReference type="Proteomes" id="UP000539175">
    <property type="component" value="Unassembled WGS sequence"/>
</dbReference>
<comment type="caution">
    <text evidence="3">The sequence shown here is derived from an EMBL/GenBank/DDBJ whole genome shotgun (WGS) entry which is preliminary data.</text>
</comment>
<dbReference type="EMBL" id="JACIIZ010000006">
    <property type="protein sequence ID" value="MBB6251923.1"/>
    <property type="molecule type" value="Genomic_DNA"/>
</dbReference>
<keyword evidence="2" id="KW-0732">Signal</keyword>
<dbReference type="PROSITE" id="PS51257">
    <property type="entry name" value="PROKAR_LIPOPROTEIN"/>
    <property type="match status" value="1"/>
</dbReference>